<dbReference type="OrthoDB" id="781735at2759"/>
<dbReference type="AlphaFoldDB" id="V4LM79"/>
<sequence length="182" mass="20942">MDPLITMQDIQYKNGPRISKKPFVKLLDHLFLSLIVVTFCVIVVFSPYWLEVSYSFFLFTIPRVSTYILTSKVSFFLTNVIVITLIGVSRFYSSRSSPPAGELQKEYITRSHSCDSWSYGTVKLAIGDQRSSKENIDQPRLEEGKRKKLSPLQIDSLNQRADNLIARVNRRRSLEIGLLHRP</sequence>
<dbReference type="Gramene" id="ESQ43527">
    <property type="protein sequence ID" value="ESQ43527"/>
    <property type="gene ID" value="EUTSA_v10015610mg"/>
</dbReference>
<name>V4LM79_EUTSA</name>
<accession>V4LM79</accession>
<evidence type="ECO:0000256" key="1">
    <source>
        <dbReference type="SAM" id="Phobius"/>
    </source>
</evidence>
<evidence type="ECO:0008006" key="4">
    <source>
        <dbReference type="Google" id="ProtNLM"/>
    </source>
</evidence>
<proteinExistence type="predicted"/>
<dbReference type="PANTHER" id="PTHR35762">
    <property type="entry name" value="TRANSMEMBRANE PROTEIN"/>
    <property type="match status" value="1"/>
</dbReference>
<feature type="transmembrane region" description="Helical" evidence="1">
    <location>
        <begin position="26"/>
        <end position="49"/>
    </location>
</feature>
<dbReference type="Proteomes" id="UP000030689">
    <property type="component" value="Unassembled WGS sequence"/>
</dbReference>
<dbReference type="EMBL" id="KI517464">
    <property type="protein sequence ID" value="ESQ43527.1"/>
    <property type="molecule type" value="Genomic_DNA"/>
</dbReference>
<feature type="transmembrane region" description="Helical" evidence="1">
    <location>
        <begin position="69"/>
        <end position="88"/>
    </location>
</feature>
<dbReference type="eggNOG" id="ENOG502R7KH">
    <property type="taxonomic scope" value="Eukaryota"/>
</dbReference>
<evidence type="ECO:0000313" key="3">
    <source>
        <dbReference type="Proteomes" id="UP000030689"/>
    </source>
</evidence>
<reference evidence="2 3" key="1">
    <citation type="journal article" date="2013" name="Front. Plant Sci.">
        <title>The Reference Genome of the Halophytic Plant Eutrema salsugineum.</title>
        <authorList>
            <person name="Yang R."/>
            <person name="Jarvis D.E."/>
            <person name="Chen H."/>
            <person name="Beilstein M.A."/>
            <person name="Grimwood J."/>
            <person name="Jenkins J."/>
            <person name="Shu S."/>
            <person name="Prochnik S."/>
            <person name="Xin M."/>
            <person name="Ma C."/>
            <person name="Schmutz J."/>
            <person name="Wing R.A."/>
            <person name="Mitchell-Olds T."/>
            <person name="Schumaker K.S."/>
            <person name="Wang X."/>
        </authorList>
    </citation>
    <scope>NUCLEOTIDE SEQUENCE [LARGE SCALE GENOMIC DNA]</scope>
</reference>
<keyword evidence="1" id="KW-0812">Transmembrane</keyword>
<protein>
    <recommendedName>
        <fullName evidence="4">DUF4408 domain-containing protein</fullName>
    </recommendedName>
</protein>
<dbReference type="STRING" id="72664.V4LM79"/>
<dbReference type="PANTHER" id="PTHR35762:SF2">
    <property type="entry name" value="TRANSMEMBRANE PROTEIN"/>
    <property type="match status" value="1"/>
</dbReference>
<evidence type="ECO:0000313" key="2">
    <source>
        <dbReference type="EMBL" id="ESQ43527.1"/>
    </source>
</evidence>
<gene>
    <name evidence="2" type="ORF">EUTSA_v10015610mg</name>
</gene>
<organism evidence="2 3">
    <name type="scientific">Eutrema salsugineum</name>
    <name type="common">Saltwater cress</name>
    <name type="synonym">Sisymbrium salsugineum</name>
    <dbReference type="NCBI Taxonomy" id="72664"/>
    <lineage>
        <taxon>Eukaryota</taxon>
        <taxon>Viridiplantae</taxon>
        <taxon>Streptophyta</taxon>
        <taxon>Embryophyta</taxon>
        <taxon>Tracheophyta</taxon>
        <taxon>Spermatophyta</taxon>
        <taxon>Magnoliopsida</taxon>
        <taxon>eudicotyledons</taxon>
        <taxon>Gunneridae</taxon>
        <taxon>Pentapetalae</taxon>
        <taxon>rosids</taxon>
        <taxon>malvids</taxon>
        <taxon>Brassicales</taxon>
        <taxon>Brassicaceae</taxon>
        <taxon>Eutremeae</taxon>
        <taxon>Eutrema</taxon>
    </lineage>
</organism>
<keyword evidence="1" id="KW-1133">Transmembrane helix</keyword>
<dbReference type="OMA" id="AYKIHAI"/>
<keyword evidence="3" id="KW-1185">Reference proteome</keyword>
<dbReference type="KEGG" id="eus:EUTSA_v10015610mg"/>
<keyword evidence="1" id="KW-0472">Membrane</keyword>